<feature type="transmembrane region" description="Helical" evidence="1">
    <location>
        <begin position="97"/>
        <end position="117"/>
    </location>
</feature>
<proteinExistence type="predicted"/>
<gene>
    <name evidence="2" type="ORF">Poly30_04460</name>
</gene>
<dbReference type="EMBL" id="CP036434">
    <property type="protein sequence ID" value="QDV04951.1"/>
    <property type="molecule type" value="Genomic_DNA"/>
</dbReference>
<feature type="transmembrane region" description="Helical" evidence="1">
    <location>
        <begin position="345"/>
        <end position="364"/>
    </location>
</feature>
<evidence type="ECO:0000313" key="2">
    <source>
        <dbReference type="EMBL" id="QDV04951.1"/>
    </source>
</evidence>
<feature type="transmembrane region" description="Helical" evidence="1">
    <location>
        <begin position="38"/>
        <end position="57"/>
    </location>
</feature>
<accession>A0A518ELL7</accession>
<sequence length="365" mass="39339">MSEIADTPLSVQGRRRRLLFRLRRATRLIEQRERIQDIGLGLLAAAVALALPAAHPYSTGNEALLRLSGETVLTQGLMYPLGRGAMEVASGLAPADAIRTLAGIAFGCAITLTLAFLRNLGFRRSATVPATFAAFATPFAWIGGTSPVDYAPGMFGAALILWSLFHQEQTTRRGYHWRAILYFGAAYMLHMETALLVPAVAWAVARHPAYRKEGQITFLAVVLVLSMSIAIGLSGSAESARMEHLAQRALAGADDYSFGALWRWAVTLAVGLPSVLFGVYQLLFARREESTRRAPAWIVPWCLVALAPVIAGSAAFAPIAPYLVPAGALGIADWLNRRGTAAREMRFGAGLLAIQVVATLVMILR</sequence>
<feature type="transmembrane region" description="Helical" evidence="1">
    <location>
        <begin position="216"/>
        <end position="240"/>
    </location>
</feature>
<feature type="transmembrane region" description="Helical" evidence="1">
    <location>
        <begin position="298"/>
        <end position="324"/>
    </location>
</feature>
<dbReference type="AlphaFoldDB" id="A0A518ELL7"/>
<organism evidence="2 3">
    <name type="scientific">Saltatorellus ferox</name>
    <dbReference type="NCBI Taxonomy" id="2528018"/>
    <lineage>
        <taxon>Bacteria</taxon>
        <taxon>Pseudomonadati</taxon>
        <taxon>Planctomycetota</taxon>
        <taxon>Planctomycetia</taxon>
        <taxon>Planctomycetia incertae sedis</taxon>
        <taxon>Saltatorellus</taxon>
    </lineage>
</organism>
<keyword evidence="3" id="KW-1185">Reference proteome</keyword>
<reference evidence="2 3" key="1">
    <citation type="submission" date="2019-02" db="EMBL/GenBank/DDBJ databases">
        <title>Deep-cultivation of Planctomycetes and their phenomic and genomic characterization uncovers novel biology.</title>
        <authorList>
            <person name="Wiegand S."/>
            <person name="Jogler M."/>
            <person name="Boedeker C."/>
            <person name="Pinto D."/>
            <person name="Vollmers J."/>
            <person name="Rivas-Marin E."/>
            <person name="Kohn T."/>
            <person name="Peeters S.H."/>
            <person name="Heuer A."/>
            <person name="Rast P."/>
            <person name="Oberbeckmann S."/>
            <person name="Bunk B."/>
            <person name="Jeske O."/>
            <person name="Meyerdierks A."/>
            <person name="Storesund J.E."/>
            <person name="Kallscheuer N."/>
            <person name="Luecker S."/>
            <person name="Lage O.M."/>
            <person name="Pohl T."/>
            <person name="Merkel B.J."/>
            <person name="Hornburger P."/>
            <person name="Mueller R.-W."/>
            <person name="Bruemmer F."/>
            <person name="Labrenz M."/>
            <person name="Spormann A.M."/>
            <person name="Op den Camp H."/>
            <person name="Overmann J."/>
            <person name="Amann R."/>
            <person name="Jetten M.S.M."/>
            <person name="Mascher T."/>
            <person name="Medema M.H."/>
            <person name="Devos D.P."/>
            <person name="Kaster A.-K."/>
            <person name="Ovreas L."/>
            <person name="Rohde M."/>
            <person name="Galperin M.Y."/>
            <person name="Jogler C."/>
        </authorList>
    </citation>
    <scope>NUCLEOTIDE SEQUENCE [LARGE SCALE GENOMIC DNA]</scope>
    <source>
        <strain evidence="2 3">Poly30</strain>
    </source>
</reference>
<name>A0A518ELL7_9BACT</name>
<evidence type="ECO:0000313" key="3">
    <source>
        <dbReference type="Proteomes" id="UP000320390"/>
    </source>
</evidence>
<evidence type="ECO:0000256" key="1">
    <source>
        <dbReference type="SAM" id="Phobius"/>
    </source>
</evidence>
<dbReference type="RefSeq" id="WP_145194381.1">
    <property type="nucleotide sequence ID" value="NZ_CP036434.1"/>
</dbReference>
<keyword evidence="1" id="KW-0472">Membrane</keyword>
<dbReference type="Proteomes" id="UP000320390">
    <property type="component" value="Chromosome"/>
</dbReference>
<feature type="transmembrane region" description="Helical" evidence="1">
    <location>
        <begin position="150"/>
        <end position="167"/>
    </location>
</feature>
<keyword evidence="1" id="KW-0812">Transmembrane</keyword>
<feature type="transmembrane region" description="Helical" evidence="1">
    <location>
        <begin position="179"/>
        <end position="204"/>
    </location>
</feature>
<protein>
    <submittedName>
        <fullName evidence="2">Uncharacterized protein</fullName>
    </submittedName>
</protein>
<keyword evidence="1" id="KW-1133">Transmembrane helix</keyword>
<feature type="transmembrane region" description="Helical" evidence="1">
    <location>
        <begin position="261"/>
        <end position="283"/>
    </location>
</feature>